<dbReference type="PANTHER" id="PTHR47474">
    <property type="entry name" value="TYROSINE-PROTEIN PHOSPHATASE RLPH2"/>
    <property type="match status" value="1"/>
</dbReference>
<reference evidence="1 2" key="1">
    <citation type="journal article" date="2014" name="PLoS ONE">
        <title>Global Analysis of Gene Expression Profiles in Physic Nut (Jatropha curcas L.) Seedlings Exposed to Salt Stress.</title>
        <authorList>
            <person name="Zhang L."/>
            <person name="Zhang C."/>
            <person name="Wu P."/>
            <person name="Chen Y."/>
            <person name="Li M."/>
            <person name="Jiang H."/>
            <person name="Wu G."/>
        </authorList>
    </citation>
    <scope>NUCLEOTIDE SEQUENCE [LARGE SCALE GENOMIC DNA]</scope>
    <source>
        <strain evidence="2">cv. GZQX0401</strain>
        <tissue evidence="1">Young leaves</tissue>
    </source>
</reference>
<dbReference type="OrthoDB" id="10267127at2759"/>
<evidence type="ECO:0000313" key="2">
    <source>
        <dbReference type="Proteomes" id="UP000027138"/>
    </source>
</evidence>
<dbReference type="PANTHER" id="PTHR47474:SF1">
    <property type="entry name" value="TYROSINE-PROTEIN PHOSPHATASE RLPH2"/>
    <property type="match status" value="1"/>
</dbReference>
<dbReference type="STRING" id="180498.A0A067L2U7"/>
<gene>
    <name evidence="1" type="ORF">JCGZ_23647</name>
</gene>
<dbReference type="EMBL" id="KK914288">
    <property type="protein sequence ID" value="KDP42707.1"/>
    <property type="molecule type" value="Genomic_DNA"/>
</dbReference>
<keyword evidence="2" id="KW-1185">Reference proteome</keyword>
<sequence length="115" mass="12694">MVCPNSTTTTTTTSDTAKPRVVICIGDIHEYLEDVCIQKEEGIKHCKLIAVHAGLEKWKNVEEQLKSLKAKDTRVPRIIPLSGKEKCLGYPKGDAHLLPVKLSSLDICILNISVI</sequence>
<dbReference type="Proteomes" id="UP000027138">
    <property type="component" value="Unassembled WGS sequence"/>
</dbReference>
<evidence type="ECO:0000313" key="1">
    <source>
        <dbReference type="EMBL" id="KDP42707.1"/>
    </source>
</evidence>
<evidence type="ECO:0008006" key="3">
    <source>
        <dbReference type="Google" id="ProtNLM"/>
    </source>
</evidence>
<protein>
    <recommendedName>
        <fullName evidence="3">Calcineurin-like phosphoesterase domain-containing protein</fullName>
    </recommendedName>
</protein>
<name>A0A067L2U7_JATCU</name>
<accession>A0A067L2U7</accession>
<proteinExistence type="predicted"/>
<dbReference type="AlphaFoldDB" id="A0A067L2U7"/>
<organism evidence="1 2">
    <name type="scientific">Jatropha curcas</name>
    <name type="common">Barbados nut</name>
    <dbReference type="NCBI Taxonomy" id="180498"/>
    <lineage>
        <taxon>Eukaryota</taxon>
        <taxon>Viridiplantae</taxon>
        <taxon>Streptophyta</taxon>
        <taxon>Embryophyta</taxon>
        <taxon>Tracheophyta</taxon>
        <taxon>Spermatophyta</taxon>
        <taxon>Magnoliopsida</taxon>
        <taxon>eudicotyledons</taxon>
        <taxon>Gunneridae</taxon>
        <taxon>Pentapetalae</taxon>
        <taxon>rosids</taxon>
        <taxon>fabids</taxon>
        <taxon>Malpighiales</taxon>
        <taxon>Euphorbiaceae</taxon>
        <taxon>Crotonoideae</taxon>
        <taxon>Jatropheae</taxon>
        <taxon>Jatropha</taxon>
    </lineage>
</organism>